<protein>
    <submittedName>
        <fullName evidence="9">Carbohydrate isomerase KpsF/GutQ family protein</fullName>
    </submittedName>
</protein>
<feature type="domain" description="SIS" evidence="8">
    <location>
        <begin position="80"/>
        <end position="223"/>
    </location>
</feature>
<dbReference type="PROSITE" id="PS51464">
    <property type="entry name" value="SIS"/>
    <property type="match status" value="1"/>
</dbReference>
<dbReference type="Pfam" id="PF00571">
    <property type="entry name" value="CBS"/>
    <property type="match status" value="2"/>
</dbReference>
<dbReference type="FunFam" id="3.40.50.10490:FF:000011">
    <property type="entry name" value="Arabinose 5-phosphate isomerase"/>
    <property type="match status" value="1"/>
</dbReference>
<sequence length="371" mass="39691">MDDAGWRTRAHPADNDHDARCAFASGRRPLNLKQEQTNLMQNNQCTPRTDWLELGQEVLNIEIEGLQAVRDRLNGPFVDAVTLLAECKGRVVVTGLGKSGLVGRKLAATFSSTGTPSFFLHPVEGAHGDLGMIRSEDVVLAISNSGETDELNAVLPTMRSLGVSIVCMTGKPESTMGKLSDVVLNTAVPREACPLDLAPTASTTAVLAVGDALAVCLIHWKSFTADDFRKYHPGGALGQRLSLRVNSLMHTGVPHDEDTVTIRQALETLDKGTLGAVVLTDSGKKLTGIITDGDVRRMVCRGTMDMEAPAHTLMVRNPLHATPAQSVAELLDVMEAKGITVLPVVHDDMTLCGVIHLHDLLGKGGVKFSGR</sequence>
<dbReference type="InterPro" id="IPR046342">
    <property type="entry name" value="CBS_dom_sf"/>
</dbReference>
<evidence type="ECO:0000256" key="5">
    <source>
        <dbReference type="PIRSR" id="PIRSR004692-3"/>
    </source>
</evidence>
<evidence type="ECO:0000313" key="10">
    <source>
        <dbReference type="Proteomes" id="UP000503840"/>
    </source>
</evidence>
<dbReference type="PANTHER" id="PTHR42745">
    <property type="match status" value="1"/>
</dbReference>
<evidence type="ECO:0000256" key="6">
    <source>
        <dbReference type="PROSITE-ProRule" id="PRU00703"/>
    </source>
</evidence>
<feature type="site" description="Catalytically relevant" evidence="5">
    <location>
        <position position="232"/>
    </location>
</feature>
<dbReference type="AlphaFoldDB" id="A0A7J0BN31"/>
<keyword evidence="4" id="KW-0862">Zinc</keyword>
<dbReference type="PROSITE" id="PS51371">
    <property type="entry name" value="CBS"/>
    <property type="match status" value="2"/>
</dbReference>
<feature type="binding site" evidence="4">
    <location>
        <position position="121"/>
    </location>
    <ligand>
        <name>Zn(2+)</name>
        <dbReference type="ChEBI" id="CHEBI:29105"/>
    </ligand>
</feature>
<feature type="site" description="Catalytically relevant" evidence="5">
    <location>
        <position position="191"/>
    </location>
</feature>
<dbReference type="InterPro" id="IPR004800">
    <property type="entry name" value="KdsD/KpsF-type"/>
</dbReference>
<dbReference type="PIRSF" id="PIRSF004692">
    <property type="entry name" value="KdsD_KpsF"/>
    <property type="match status" value="1"/>
</dbReference>
<feature type="site" description="Catalytically relevant" evidence="5">
    <location>
        <position position="150"/>
    </location>
</feature>
<evidence type="ECO:0000259" key="7">
    <source>
        <dbReference type="PROSITE" id="PS51371"/>
    </source>
</evidence>
<dbReference type="PANTHER" id="PTHR42745:SF1">
    <property type="entry name" value="ARABINOSE 5-PHOSPHATE ISOMERASE KDSD"/>
    <property type="match status" value="1"/>
</dbReference>
<dbReference type="Gene3D" id="3.10.580.10">
    <property type="entry name" value="CBS-domain"/>
    <property type="match status" value="1"/>
</dbReference>
<reference evidence="9 10" key="1">
    <citation type="submission" date="2020-05" db="EMBL/GenBank/DDBJ databases">
        <title>Draft genome sequence of Desulfovibrio sp. strain HN2T.</title>
        <authorList>
            <person name="Ueno A."/>
            <person name="Tamazawa S."/>
            <person name="Tamamura S."/>
            <person name="Murakami T."/>
            <person name="Kiyama T."/>
            <person name="Inomata H."/>
            <person name="Amano Y."/>
            <person name="Miyakawa K."/>
            <person name="Tamaki H."/>
            <person name="Naganuma T."/>
            <person name="Kaneko K."/>
        </authorList>
    </citation>
    <scope>NUCLEOTIDE SEQUENCE [LARGE SCALE GENOMIC DNA]</scope>
    <source>
        <strain evidence="9 10">HN2</strain>
    </source>
</reference>
<dbReference type="Pfam" id="PF01380">
    <property type="entry name" value="SIS"/>
    <property type="match status" value="1"/>
</dbReference>
<evidence type="ECO:0000259" key="8">
    <source>
        <dbReference type="PROSITE" id="PS51464"/>
    </source>
</evidence>
<dbReference type="CDD" id="cd04604">
    <property type="entry name" value="CBS_pair_SIS_assoc"/>
    <property type="match status" value="1"/>
</dbReference>
<keyword evidence="2" id="KW-0677">Repeat</keyword>
<evidence type="ECO:0000313" key="9">
    <source>
        <dbReference type="EMBL" id="GFM34671.1"/>
    </source>
</evidence>
<evidence type="ECO:0000256" key="3">
    <source>
        <dbReference type="ARBA" id="ARBA00023122"/>
    </source>
</evidence>
<feature type="site" description="Catalytically relevant" evidence="5">
    <location>
        <position position="98"/>
    </location>
</feature>
<dbReference type="SUPFAM" id="SSF53697">
    <property type="entry name" value="SIS domain"/>
    <property type="match status" value="1"/>
</dbReference>
<dbReference type="InterPro" id="IPR000644">
    <property type="entry name" value="CBS_dom"/>
</dbReference>
<dbReference type="Proteomes" id="UP000503840">
    <property type="component" value="Unassembled WGS sequence"/>
</dbReference>
<gene>
    <name evidence="9" type="ORF">DSM101010T_30360</name>
</gene>
<evidence type="ECO:0000256" key="4">
    <source>
        <dbReference type="PIRSR" id="PIRSR004692-2"/>
    </source>
</evidence>
<dbReference type="CDD" id="cd05014">
    <property type="entry name" value="SIS_Kpsf"/>
    <property type="match status" value="1"/>
</dbReference>
<dbReference type="GO" id="GO:0005975">
    <property type="term" value="P:carbohydrate metabolic process"/>
    <property type="evidence" value="ECO:0007669"/>
    <property type="project" value="InterPro"/>
</dbReference>
<proteinExistence type="inferred from homology"/>
<dbReference type="EMBL" id="BLVO01000016">
    <property type="protein sequence ID" value="GFM34671.1"/>
    <property type="molecule type" value="Genomic_DNA"/>
</dbReference>
<dbReference type="InterPro" id="IPR001347">
    <property type="entry name" value="SIS_dom"/>
</dbReference>
<dbReference type="NCBIfam" id="TIGR00393">
    <property type="entry name" value="kpsF"/>
    <property type="match status" value="1"/>
</dbReference>
<keyword evidence="3 6" id="KW-0129">CBS domain</keyword>
<dbReference type="GO" id="GO:0046872">
    <property type="term" value="F:metal ion binding"/>
    <property type="evidence" value="ECO:0007669"/>
    <property type="project" value="UniProtKB-KW"/>
</dbReference>
<comment type="caution">
    <text evidence="9">The sequence shown here is derived from an EMBL/GenBank/DDBJ whole genome shotgun (WGS) entry which is preliminary data.</text>
</comment>
<dbReference type="InterPro" id="IPR035474">
    <property type="entry name" value="SIS_Kpsf"/>
</dbReference>
<keyword evidence="10" id="KW-1185">Reference proteome</keyword>
<accession>A0A7J0BN31</accession>
<feature type="domain" description="CBS" evidence="7">
    <location>
        <begin position="314"/>
        <end position="371"/>
    </location>
</feature>
<evidence type="ECO:0000256" key="1">
    <source>
        <dbReference type="ARBA" id="ARBA00008165"/>
    </source>
</evidence>
<dbReference type="GO" id="GO:0097367">
    <property type="term" value="F:carbohydrate derivative binding"/>
    <property type="evidence" value="ECO:0007669"/>
    <property type="project" value="InterPro"/>
</dbReference>
<dbReference type="GO" id="GO:1901135">
    <property type="term" value="P:carbohydrate derivative metabolic process"/>
    <property type="evidence" value="ECO:0007669"/>
    <property type="project" value="InterPro"/>
</dbReference>
<dbReference type="InterPro" id="IPR046348">
    <property type="entry name" value="SIS_dom_sf"/>
</dbReference>
<feature type="domain" description="CBS" evidence="7">
    <location>
        <begin position="249"/>
        <end position="306"/>
    </location>
</feature>
<keyword evidence="4" id="KW-0479">Metal-binding</keyword>
<dbReference type="InterPro" id="IPR050986">
    <property type="entry name" value="GutQ/KpsF_isomerases"/>
</dbReference>
<dbReference type="Gene3D" id="3.40.50.10490">
    <property type="entry name" value="Glucose-6-phosphate isomerase like protein, domain 1"/>
    <property type="match status" value="1"/>
</dbReference>
<keyword evidence="9" id="KW-0413">Isomerase</keyword>
<comment type="similarity">
    <text evidence="1">Belongs to the SIS family. GutQ/KpsF subfamily.</text>
</comment>
<organism evidence="9 10">
    <name type="scientific">Desulfovibrio subterraneus</name>
    <dbReference type="NCBI Taxonomy" id="2718620"/>
    <lineage>
        <taxon>Bacteria</taxon>
        <taxon>Pseudomonadati</taxon>
        <taxon>Thermodesulfobacteriota</taxon>
        <taxon>Desulfovibrionia</taxon>
        <taxon>Desulfovibrionales</taxon>
        <taxon>Desulfovibrionaceae</taxon>
        <taxon>Desulfovibrio</taxon>
    </lineage>
</organism>
<dbReference type="GO" id="GO:0019146">
    <property type="term" value="F:arabinose-5-phosphate isomerase activity"/>
    <property type="evidence" value="ECO:0007669"/>
    <property type="project" value="UniProtKB-ARBA"/>
</dbReference>
<evidence type="ECO:0000256" key="2">
    <source>
        <dbReference type="ARBA" id="ARBA00022737"/>
    </source>
</evidence>
<name>A0A7J0BN31_9BACT</name>